<name>A0A379C2Y9_9FIRM</name>
<dbReference type="GO" id="GO:0016887">
    <property type="term" value="F:ATP hydrolysis activity"/>
    <property type="evidence" value="ECO:0007669"/>
    <property type="project" value="InterPro"/>
</dbReference>
<evidence type="ECO:0000256" key="3">
    <source>
        <dbReference type="ARBA" id="ARBA00022741"/>
    </source>
</evidence>
<dbReference type="PANTHER" id="PTHR43820">
    <property type="entry name" value="HIGH-AFFINITY BRANCHED-CHAIN AMINO ACID TRANSPORT ATP-BINDING PROTEIN LIVF"/>
    <property type="match status" value="1"/>
</dbReference>
<dbReference type="RefSeq" id="WP_019034652.1">
    <property type="nucleotide sequence ID" value="NZ_UGSZ01000001.1"/>
</dbReference>
<dbReference type="GO" id="GO:0015658">
    <property type="term" value="F:branched-chain amino acid transmembrane transporter activity"/>
    <property type="evidence" value="ECO:0007669"/>
    <property type="project" value="TreeGrafter"/>
</dbReference>
<reference evidence="7 8" key="1">
    <citation type="submission" date="2018-06" db="EMBL/GenBank/DDBJ databases">
        <authorList>
            <consortium name="Pathogen Informatics"/>
            <person name="Doyle S."/>
        </authorList>
    </citation>
    <scope>NUCLEOTIDE SEQUENCE [LARGE SCALE GENOMIC DNA]</scope>
    <source>
        <strain evidence="7 8">NCTC13149</strain>
    </source>
</reference>
<dbReference type="SMART" id="SM00382">
    <property type="entry name" value="AAA"/>
    <property type="match status" value="1"/>
</dbReference>
<dbReference type="OrthoDB" id="9776369at2"/>
<dbReference type="GO" id="GO:0005524">
    <property type="term" value="F:ATP binding"/>
    <property type="evidence" value="ECO:0007669"/>
    <property type="project" value="UniProtKB-KW"/>
</dbReference>
<proteinExistence type="inferred from homology"/>
<organism evidence="7 8">
    <name type="scientific">Peptoniphilus lacrimalis</name>
    <dbReference type="NCBI Taxonomy" id="33031"/>
    <lineage>
        <taxon>Bacteria</taxon>
        <taxon>Bacillati</taxon>
        <taxon>Bacillota</taxon>
        <taxon>Tissierellia</taxon>
        <taxon>Tissierellales</taxon>
        <taxon>Peptoniphilaceae</taxon>
        <taxon>Peptoniphilus</taxon>
    </lineage>
</organism>
<evidence type="ECO:0000259" key="6">
    <source>
        <dbReference type="PROSITE" id="PS50893"/>
    </source>
</evidence>
<dbReference type="STRING" id="1122949.GCA_000378725_00820"/>
<gene>
    <name evidence="7" type="primary">livF</name>
    <name evidence="7" type="ORF">NCTC13149_00251</name>
</gene>
<keyword evidence="4" id="KW-0067">ATP-binding</keyword>
<dbReference type="InterPro" id="IPR003593">
    <property type="entry name" value="AAA+_ATPase"/>
</dbReference>
<accession>A0A379C2Y9</accession>
<sequence length="231" mass="25597">MLKVNKLDVYYGNIHAIKEINFHVEEGETICLVGANGAGKTTTLQSISGLIPKSGKLEFMGNNISKLKANQITALGIAQVPEGRRVFTGLSVYDNLHLGSFLIKEDNTKILNRIYQMFPILEERKNQLAGTLSGGEQQMLAMGRALMSRPKLLLLDEPSMGLSPLYVEKIFKVIEMLREEKITMLLVEQNANLALEVSDRAYVLETGKIVKEGSAKELKNDPTIKTAYLGE</sequence>
<dbReference type="SUPFAM" id="SSF52540">
    <property type="entry name" value="P-loop containing nucleoside triphosphate hydrolases"/>
    <property type="match status" value="1"/>
</dbReference>
<dbReference type="Gene3D" id="3.40.50.300">
    <property type="entry name" value="P-loop containing nucleotide triphosphate hydrolases"/>
    <property type="match status" value="1"/>
</dbReference>
<dbReference type="PROSITE" id="PS00211">
    <property type="entry name" value="ABC_TRANSPORTER_1"/>
    <property type="match status" value="1"/>
</dbReference>
<dbReference type="InterPro" id="IPR017871">
    <property type="entry name" value="ABC_transporter-like_CS"/>
</dbReference>
<evidence type="ECO:0000256" key="4">
    <source>
        <dbReference type="ARBA" id="ARBA00022840"/>
    </source>
</evidence>
<evidence type="ECO:0000256" key="2">
    <source>
        <dbReference type="ARBA" id="ARBA00022448"/>
    </source>
</evidence>
<dbReference type="InterPro" id="IPR003439">
    <property type="entry name" value="ABC_transporter-like_ATP-bd"/>
</dbReference>
<keyword evidence="3" id="KW-0547">Nucleotide-binding</keyword>
<keyword evidence="2" id="KW-0813">Transport</keyword>
<dbReference type="InterPro" id="IPR052156">
    <property type="entry name" value="BCAA_Transport_ATP-bd_LivF"/>
</dbReference>
<dbReference type="InterPro" id="IPR027417">
    <property type="entry name" value="P-loop_NTPase"/>
</dbReference>
<comment type="similarity">
    <text evidence="1">Belongs to the ABC transporter superfamily.</text>
</comment>
<evidence type="ECO:0000313" key="7">
    <source>
        <dbReference type="EMBL" id="SUB56479.1"/>
    </source>
</evidence>
<dbReference type="Proteomes" id="UP000255517">
    <property type="component" value="Unassembled WGS sequence"/>
</dbReference>
<dbReference type="Pfam" id="PF00005">
    <property type="entry name" value="ABC_tran"/>
    <property type="match status" value="1"/>
</dbReference>
<dbReference type="EMBL" id="UGSZ01000001">
    <property type="protein sequence ID" value="SUB56479.1"/>
    <property type="molecule type" value="Genomic_DNA"/>
</dbReference>
<evidence type="ECO:0000256" key="5">
    <source>
        <dbReference type="ARBA" id="ARBA00022970"/>
    </source>
</evidence>
<dbReference type="AlphaFoldDB" id="A0A379C2Y9"/>
<dbReference type="CDD" id="cd03224">
    <property type="entry name" value="ABC_TM1139_LivF_branched"/>
    <property type="match status" value="1"/>
</dbReference>
<feature type="domain" description="ABC transporter" evidence="6">
    <location>
        <begin position="2"/>
        <end position="231"/>
    </location>
</feature>
<protein>
    <submittedName>
        <fullName evidence="7">LIV-I protein F</fullName>
    </submittedName>
</protein>
<keyword evidence="5" id="KW-0029">Amino-acid transport</keyword>
<evidence type="ECO:0000313" key="8">
    <source>
        <dbReference type="Proteomes" id="UP000255517"/>
    </source>
</evidence>
<dbReference type="PROSITE" id="PS50893">
    <property type="entry name" value="ABC_TRANSPORTER_2"/>
    <property type="match status" value="1"/>
</dbReference>
<dbReference type="PANTHER" id="PTHR43820:SF3">
    <property type="entry name" value="BRANCHED-CHAIN AMINO ACID TRANSPORT SYSTEM,ATP-BINDING PROTEIN"/>
    <property type="match status" value="1"/>
</dbReference>
<evidence type="ECO:0000256" key="1">
    <source>
        <dbReference type="ARBA" id="ARBA00005417"/>
    </source>
</evidence>
<dbReference type="GO" id="GO:0015807">
    <property type="term" value="P:L-amino acid transport"/>
    <property type="evidence" value="ECO:0007669"/>
    <property type="project" value="TreeGrafter"/>
</dbReference>